<dbReference type="SUPFAM" id="SSF47954">
    <property type="entry name" value="Cyclin-like"/>
    <property type="match status" value="2"/>
</dbReference>
<comment type="caution">
    <text evidence="3">The sequence shown here is derived from an EMBL/GenBank/DDBJ whole genome shotgun (WGS) entry which is preliminary data.</text>
</comment>
<dbReference type="Gene3D" id="1.10.472.10">
    <property type="entry name" value="Cyclin-like"/>
    <property type="match status" value="2"/>
</dbReference>
<dbReference type="SUPFAM" id="SSF57783">
    <property type="entry name" value="Zinc beta-ribbon"/>
    <property type="match status" value="1"/>
</dbReference>
<dbReference type="Gene3D" id="2.20.25.10">
    <property type="match status" value="1"/>
</dbReference>
<keyword evidence="2" id="KW-0804">Transcription</keyword>
<evidence type="ECO:0000256" key="2">
    <source>
        <dbReference type="ARBA" id="ARBA00023163"/>
    </source>
</evidence>
<keyword evidence="1" id="KW-0805">Transcription regulation</keyword>
<evidence type="ECO:0000313" key="4">
    <source>
        <dbReference type="Proteomes" id="UP001152561"/>
    </source>
</evidence>
<organism evidence="3 4">
    <name type="scientific">Anisodus acutangulus</name>
    <dbReference type="NCBI Taxonomy" id="402998"/>
    <lineage>
        <taxon>Eukaryota</taxon>
        <taxon>Viridiplantae</taxon>
        <taxon>Streptophyta</taxon>
        <taxon>Embryophyta</taxon>
        <taxon>Tracheophyta</taxon>
        <taxon>Spermatophyta</taxon>
        <taxon>Magnoliopsida</taxon>
        <taxon>eudicotyledons</taxon>
        <taxon>Gunneridae</taxon>
        <taxon>Pentapetalae</taxon>
        <taxon>asterids</taxon>
        <taxon>lamiids</taxon>
        <taxon>Solanales</taxon>
        <taxon>Solanaceae</taxon>
        <taxon>Solanoideae</taxon>
        <taxon>Hyoscyameae</taxon>
        <taxon>Anisodus</taxon>
    </lineage>
</organism>
<dbReference type="InterPro" id="IPR000812">
    <property type="entry name" value="TFIIB"/>
</dbReference>
<evidence type="ECO:0000256" key="1">
    <source>
        <dbReference type="ARBA" id="ARBA00023015"/>
    </source>
</evidence>
<dbReference type="CDD" id="cd00043">
    <property type="entry name" value="CYCLIN_SF"/>
    <property type="match status" value="1"/>
</dbReference>
<evidence type="ECO:0000313" key="3">
    <source>
        <dbReference type="EMBL" id="KAJ8531537.1"/>
    </source>
</evidence>
<dbReference type="PANTHER" id="PTHR48428:SF1">
    <property type="entry name" value="PLANT-SPECIFIC TFIIB-RELATED PROTEIN PTF2"/>
    <property type="match status" value="1"/>
</dbReference>
<dbReference type="AlphaFoldDB" id="A0A9Q1QZN9"/>
<name>A0A9Q1QZN9_9SOLA</name>
<dbReference type="OrthoDB" id="511529at2759"/>
<dbReference type="GO" id="GO:0070897">
    <property type="term" value="P:transcription preinitiation complex assembly"/>
    <property type="evidence" value="ECO:0007669"/>
    <property type="project" value="InterPro"/>
</dbReference>
<dbReference type="PRINTS" id="PR00685">
    <property type="entry name" value="TIFACTORIIB"/>
</dbReference>
<dbReference type="EMBL" id="JAJAGQ010000021">
    <property type="protein sequence ID" value="KAJ8531537.1"/>
    <property type="molecule type" value="Genomic_DNA"/>
</dbReference>
<keyword evidence="4" id="KW-1185">Reference proteome</keyword>
<proteinExistence type="predicted"/>
<dbReference type="Proteomes" id="UP001152561">
    <property type="component" value="Unassembled WGS sequence"/>
</dbReference>
<sequence length="528" mass="60886">MENSRPCDKCNMKSIVTDTVTGKLYCNSCGIVQDNNFDIYDPQIGGITGPAGTYIRTGTSGIGTIYNYKETKIYEAKNVIDDLMYKLGFSASKCSEVLQMVQKITDNKYGKGNWFKVFVGACSYVVMRMDNKPLSNVRVANMVECDIYELGRMVYRVVEFLDLQLPEVDVVGSYEYYVRNSLSFSEVDEDMIRRMLKQGVFLVQCLVKWYVTTGRRPLPVVAAVLVFVAELNGIDVKIEDVANELQVAIVTCKLRYKELLERLVKVAQALPWGEDVTVKNIMKHATFVIQYMELKSMSSKNSSDDKRKSFEDVGFDLDYLIDDCLSNENHYALDVIDAENESQYFRASSLSSESPNRFQISQECLAMVYSKIKNDMYEHESTDSRNNNIGRRKRRYGIISYTDWWKGESEMSKKLLVKEIVEKDVGLSAMPPSFDSSCLAYERRKEKIKAAKFRIHKTMYPWDAKLIDKVDLGSVEHVKNGKKRRRKMKVDVDWEDFIIETLLLHQVEEEEIEKGYYKALLDLHVFNY</sequence>
<gene>
    <name evidence="3" type="ORF">K7X08_026971</name>
</gene>
<dbReference type="InterPro" id="IPR036915">
    <property type="entry name" value="Cyclin-like_sf"/>
</dbReference>
<dbReference type="InterPro" id="IPR053340">
    <property type="entry name" value="PTF2"/>
</dbReference>
<protein>
    <submittedName>
        <fullName evidence="3">Uncharacterized protein</fullName>
    </submittedName>
</protein>
<reference evidence="4" key="1">
    <citation type="journal article" date="2023" name="Proc. Natl. Acad. Sci. U.S.A.">
        <title>Genomic and structural basis for evolution of tropane alkaloid biosynthesis.</title>
        <authorList>
            <person name="Wanga Y.-J."/>
            <person name="Taina T."/>
            <person name="Yua J.-Y."/>
            <person name="Lia J."/>
            <person name="Xua B."/>
            <person name="Chenc J."/>
            <person name="D'Auriad J.C."/>
            <person name="Huanga J.-P."/>
            <person name="Huanga S.-X."/>
        </authorList>
    </citation>
    <scope>NUCLEOTIDE SEQUENCE [LARGE SCALE GENOMIC DNA]</scope>
    <source>
        <strain evidence="4">cv. KIB-2019</strain>
    </source>
</reference>
<dbReference type="PANTHER" id="PTHR48428">
    <property type="entry name" value="PLANT-SPECIFIC TFIIB-RELATED PROTEIN PTF2"/>
    <property type="match status" value="1"/>
</dbReference>
<accession>A0A9Q1QZN9</accession>